<feature type="compositionally biased region" description="Acidic residues" evidence="10">
    <location>
        <begin position="402"/>
        <end position="417"/>
    </location>
</feature>
<keyword evidence="4" id="KW-0378">Hydrolase</keyword>
<dbReference type="GO" id="GO:0033698">
    <property type="term" value="C:Rpd3L complex"/>
    <property type="evidence" value="ECO:0007669"/>
    <property type="project" value="UniProtKB-ARBA"/>
</dbReference>
<dbReference type="PRINTS" id="PR01270">
    <property type="entry name" value="HDASUPER"/>
</dbReference>
<protein>
    <recommendedName>
        <fullName evidence="2">histone deacetylase</fullName>
        <ecNumber evidence="2">3.5.1.98</ecNumber>
    </recommendedName>
</protein>
<evidence type="ECO:0000256" key="6">
    <source>
        <dbReference type="ARBA" id="ARBA00023015"/>
    </source>
</evidence>
<evidence type="ECO:0000256" key="7">
    <source>
        <dbReference type="ARBA" id="ARBA00023163"/>
    </source>
</evidence>
<dbReference type="PANTHER" id="PTHR10625">
    <property type="entry name" value="HISTONE DEACETYLASE HDAC1-RELATED"/>
    <property type="match status" value="1"/>
</dbReference>
<feature type="compositionally biased region" description="Basic and acidic residues" evidence="10">
    <location>
        <begin position="421"/>
        <end position="436"/>
    </location>
</feature>
<dbReference type="OrthoDB" id="1918432at2759"/>
<keyword evidence="5" id="KW-0156">Chromatin regulator</keyword>
<dbReference type="FunCoup" id="W2RZW4">
    <property type="interactions" value="1005"/>
</dbReference>
<dbReference type="GeneID" id="19971299"/>
<dbReference type="PANTHER" id="PTHR10625:SF10">
    <property type="entry name" value="HISTONE DEACETYLASE HDAC1"/>
    <property type="match status" value="1"/>
</dbReference>
<keyword evidence="6" id="KW-0805">Transcription regulation</keyword>
<dbReference type="eggNOG" id="KOG1342">
    <property type="taxonomic scope" value="Eukaryota"/>
</dbReference>
<proteinExistence type="inferred from homology"/>
<dbReference type="SUPFAM" id="SSF52768">
    <property type="entry name" value="Arginase/deacetylase"/>
    <property type="match status" value="1"/>
</dbReference>
<dbReference type="InterPro" id="IPR003084">
    <property type="entry name" value="HDAC_I/II"/>
</dbReference>
<dbReference type="InParanoid" id="W2RZW4"/>
<dbReference type="InterPro" id="IPR037138">
    <property type="entry name" value="His_deacetylse_dom_sf"/>
</dbReference>
<dbReference type="Pfam" id="PF00850">
    <property type="entry name" value="Hist_deacetyl"/>
    <property type="match status" value="1"/>
</dbReference>
<dbReference type="EMBL" id="KB822719">
    <property type="protein sequence ID" value="ETN42021.1"/>
    <property type="molecule type" value="Genomic_DNA"/>
</dbReference>
<dbReference type="CDD" id="cd10004">
    <property type="entry name" value="RPD3-like"/>
    <property type="match status" value="1"/>
</dbReference>
<evidence type="ECO:0000259" key="11">
    <source>
        <dbReference type="Pfam" id="PF00850"/>
    </source>
</evidence>
<name>W2RZW4_CYPE1</name>
<evidence type="ECO:0000256" key="3">
    <source>
        <dbReference type="ARBA" id="ARBA00022491"/>
    </source>
</evidence>
<dbReference type="GO" id="GO:0031507">
    <property type="term" value="P:heterochromatin formation"/>
    <property type="evidence" value="ECO:0007669"/>
    <property type="project" value="TreeGrafter"/>
</dbReference>
<evidence type="ECO:0000313" key="13">
    <source>
        <dbReference type="Proteomes" id="UP000030752"/>
    </source>
</evidence>
<dbReference type="InterPro" id="IPR000286">
    <property type="entry name" value="HDACs"/>
</dbReference>
<feature type="region of interest" description="Disordered" evidence="10">
    <location>
        <begin position="383"/>
        <end position="656"/>
    </location>
</feature>
<evidence type="ECO:0000256" key="1">
    <source>
        <dbReference type="ARBA" id="ARBA00004123"/>
    </source>
</evidence>
<feature type="compositionally biased region" description="Low complexity" evidence="10">
    <location>
        <begin position="547"/>
        <end position="559"/>
    </location>
</feature>
<keyword evidence="13" id="KW-1185">Reference proteome</keyword>
<evidence type="ECO:0000256" key="2">
    <source>
        <dbReference type="ARBA" id="ARBA00012111"/>
    </source>
</evidence>
<dbReference type="Gene3D" id="3.40.800.20">
    <property type="entry name" value="Histone deacetylase domain"/>
    <property type="match status" value="1"/>
</dbReference>
<feature type="compositionally biased region" description="Low complexity" evidence="10">
    <location>
        <begin position="583"/>
        <end position="595"/>
    </location>
</feature>
<dbReference type="AlphaFoldDB" id="W2RZW4"/>
<dbReference type="Proteomes" id="UP000030752">
    <property type="component" value="Unassembled WGS sequence"/>
</dbReference>
<dbReference type="EC" id="3.5.1.98" evidence="2"/>
<keyword evidence="3" id="KW-0678">Repressor</keyword>
<organism evidence="12 13">
    <name type="scientific">Cyphellophora europaea (strain CBS 101466)</name>
    <name type="common">Phialophora europaea</name>
    <dbReference type="NCBI Taxonomy" id="1220924"/>
    <lineage>
        <taxon>Eukaryota</taxon>
        <taxon>Fungi</taxon>
        <taxon>Dikarya</taxon>
        <taxon>Ascomycota</taxon>
        <taxon>Pezizomycotina</taxon>
        <taxon>Eurotiomycetes</taxon>
        <taxon>Chaetothyriomycetidae</taxon>
        <taxon>Chaetothyriales</taxon>
        <taxon>Cyphellophoraceae</taxon>
        <taxon>Cyphellophora</taxon>
    </lineage>
</organism>
<dbReference type="STRING" id="1220924.W2RZW4"/>
<evidence type="ECO:0000256" key="4">
    <source>
        <dbReference type="ARBA" id="ARBA00022801"/>
    </source>
</evidence>
<evidence type="ECO:0000313" key="12">
    <source>
        <dbReference type="EMBL" id="ETN42021.1"/>
    </source>
</evidence>
<feature type="compositionally biased region" description="Low complexity" evidence="10">
    <location>
        <begin position="643"/>
        <end position="656"/>
    </location>
</feature>
<dbReference type="GO" id="GO:0070210">
    <property type="term" value="C:Rpd3L-Expanded complex"/>
    <property type="evidence" value="ECO:0007669"/>
    <property type="project" value="TreeGrafter"/>
</dbReference>
<evidence type="ECO:0000256" key="9">
    <source>
        <dbReference type="ARBA" id="ARBA00061569"/>
    </source>
</evidence>
<evidence type="ECO:0000256" key="5">
    <source>
        <dbReference type="ARBA" id="ARBA00022853"/>
    </source>
</evidence>
<dbReference type="InterPro" id="IPR023801">
    <property type="entry name" value="His_deacetylse_dom"/>
</dbReference>
<reference evidence="12 13" key="1">
    <citation type="submission" date="2013-03" db="EMBL/GenBank/DDBJ databases">
        <title>The Genome Sequence of Phialophora europaea CBS 101466.</title>
        <authorList>
            <consortium name="The Broad Institute Genomics Platform"/>
            <person name="Cuomo C."/>
            <person name="de Hoog S."/>
            <person name="Gorbushina A."/>
            <person name="Walker B."/>
            <person name="Young S.K."/>
            <person name="Zeng Q."/>
            <person name="Gargeya S."/>
            <person name="Fitzgerald M."/>
            <person name="Haas B."/>
            <person name="Abouelleil A."/>
            <person name="Allen A.W."/>
            <person name="Alvarado L."/>
            <person name="Arachchi H.M."/>
            <person name="Berlin A.M."/>
            <person name="Chapman S.B."/>
            <person name="Gainer-Dewar J."/>
            <person name="Goldberg J."/>
            <person name="Griggs A."/>
            <person name="Gujja S."/>
            <person name="Hansen M."/>
            <person name="Howarth C."/>
            <person name="Imamovic A."/>
            <person name="Ireland A."/>
            <person name="Larimer J."/>
            <person name="McCowan C."/>
            <person name="Murphy C."/>
            <person name="Pearson M."/>
            <person name="Poon T.W."/>
            <person name="Priest M."/>
            <person name="Roberts A."/>
            <person name="Saif S."/>
            <person name="Shea T."/>
            <person name="Sisk P."/>
            <person name="Sykes S."/>
            <person name="Wortman J."/>
            <person name="Nusbaum C."/>
            <person name="Birren B."/>
        </authorList>
    </citation>
    <scope>NUCLEOTIDE SEQUENCE [LARGE SCALE GENOMIC DNA]</scope>
    <source>
        <strain evidence="12 13">CBS 101466</strain>
    </source>
</reference>
<dbReference type="GO" id="GO:0141221">
    <property type="term" value="F:histone deacetylase activity, hydrolytic mechanism"/>
    <property type="evidence" value="ECO:0007669"/>
    <property type="project" value="UniProtKB-EC"/>
</dbReference>
<keyword evidence="7" id="KW-0804">Transcription</keyword>
<dbReference type="FunFam" id="3.40.800.20:FF:000001">
    <property type="entry name" value="Histone deacetylase"/>
    <property type="match status" value="1"/>
</dbReference>
<sequence length="656" mass="72071">MAGFAPVDPAKMNGTNDGKRVAYFYDSDVGNYAYVSGHPMKPHRIRLAHSLIMNYGLYKKMEIYRAKPASKYEMTQFHTDEYIDFLAKVTPDNMESYQKEQQKYNVGDDCPVFDGLFEFCGISAGGSMEGAARLNRKKADIAINWAGGLHHAKKSEASGFCYVNDIVLGIIELLRFHKRVLYIDIDVHHGDGVEEAFYTTDRVMTASFHKYGEYFPGTGELRDIGVGSGKYYSVNFPLRDGIDDNSYKGIFEPVIKATMDYYQPSAVVLQCGGDSLSGDRLGCFNLSMKGHANCVNFVKSFNLPTLILGGGGYTMRNVARTWAYETGCLVGDPLSSNLPYNDYYEYYAPDYELDVRPSNMDNANSREYLEKILAQVLENMRRTQNAPSVQMTDIPRESLGLNDDEEAELDDLDEDTYPDQRSTERRRDKKVEKNGEYYDSDDDMEDERPGRPKTIPGRDMENARTNFRNIMDVGRDSGLDTGSGVGTPLQGSSLPDDEMHVDEPQTEAQTPDPTHTTNGSGAVSGAMSPQRAADADEDVAMGEADGTDGVADVTTAATAEIRGAEEATVSQQITPPKSPVQDTPAVAAPSVTAAETTEEPSHAAPAETEGLQAVKQEMDAEDQAIAAEEEGRMEREQANADGEANTEAATKAEATT</sequence>
<dbReference type="HOGENOM" id="CLU_007727_0_3_1"/>
<gene>
    <name evidence="12" type="ORF">HMPREF1541_03960</name>
</gene>
<comment type="subcellular location">
    <subcellularLocation>
        <location evidence="1">Nucleus</location>
    </subcellularLocation>
</comment>
<feature type="compositionally biased region" description="Basic and acidic residues" evidence="10">
    <location>
        <begin position="629"/>
        <end position="638"/>
    </location>
</feature>
<dbReference type="VEuPathDB" id="FungiDB:HMPREF1541_03960"/>
<dbReference type="RefSeq" id="XP_008716530.1">
    <property type="nucleotide sequence ID" value="XM_008718308.1"/>
</dbReference>
<accession>W2RZW4</accession>
<dbReference type="GO" id="GO:0032221">
    <property type="term" value="C:Rpd3S complex"/>
    <property type="evidence" value="ECO:0007669"/>
    <property type="project" value="UniProtKB-ARBA"/>
</dbReference>
<evidence type="ECO:0000256" key="10">
    <source>
        <dbReference type="SAM" id="MobiDB-lite"/>
    </source>
</evidence>
<feature type="compositionally biased region" description="Polar residues" evidence="10">
    <location>
        <begin position="506"/>
        <end position="521"/>
    </location>
</feature>
<evidence type="ECO:0000256" key="8">
    <source>
        <dbReference type="ARBA" id="ARBA00023242"/>
    </source>
</evidence>
<feature type="domain" description="Histone deacetylase" evidence="11">
    <location>
        <begin position="38"/>
        <end position="326"/>
    </location>
</feature>
<keyword evidence="8" id="KW-0539">Nucleus</keyword>
<dbReference type="PRINTS" id="PR01271">
    <property type="entry name" value="HISDACETLASE"/>
</dbReference>
<dbReference type="InterPro" id="IPR023696">
    <property type="entry name" value="Ureohydrolase_dom_sf"/>
</dbReference>
<comment type="similarity">
    <text evidence="9">Belongs to the histone deacetylase family. HD Type 1 subfamily.</text>
</comment>